<gene>
    <name evidence="1" type="ORF">TESG_01708</name>
</gene>
<reference evidence="2" key="1">
    <citation type="journal article" date="2012" name="MBio">
        <title>Comparative genome analysis of Trichophyton rubrum and related dermatophytes reveals candidate genes involved in infection.</title>
        <authorList>
            <person name="Martinez D.A."/>
            <person name="Oliver B.G."/>
            <person name="Graeser Y."/>
            <person name="Goldberg J.M."/>
            <person name="Li W."/>
            <person name="Martinez-Rossi N.M."/>
            <person name="Monod M."/>
            <person name="Shelest E."/>
            <person name="Barton R.C."/>
            <person name="Birch E."/>
            <person name="Brakhage A.A."/>
            <person name="Chen Z."/>
            <person name="Gurr S.J."/>
            <person name="Heiman D."/>
            <person name="Heitman J."/>
            <person name="Kosti I."/>
            <person name="Rossi A."/>
            <person name="Saif S."/>
            <person name="Samalova M."/>
            <person name="Saunders C.W."/>
            <person name="Shea T."/>
            <person name="Summerbell R.C."/>
            <person name="Xu J."/>
            <person name="Young S."/>
            <person name="Zeng Q."/>
            <person name="Birren B.W."/>
            <person name="Cuomo C.A."/>
            <person name="White T.C."/>
        </authorList>
    </citation>
    <scope>NUCLEOTIDE SEQUENCE [LARGE SCALE GENOMIC DNA]</scope>
    <source>
        <strain evidence="2">CBS 112818</strain>
    </source>
</reference>
<evidence type="ECO:0000313" key="1">
    <source>
        <dbReference type="EMBL" id="EGD94184.1"/>
    </source>
</evidence>
<proteinExistence type="predicted"/>
<protein>
    <submittedName>
        <fullName evidence="1">Uncharacterized protein</fullName>
    </submittedName>
</protein>
<name>F2RS85_TRIT1</name>
<organism evidence="1 2">
    <name type="scientific">Trichophyton tonsurans (strain CBS 112818)</name>
    <name type="common">Scalp ringworm fungus</name>
    <dbReference type="NCBI Taxonomy" id="647933"/>
    <lineage>
        <taxon>Eukaryota</taxon>
        <taxon>Fungi</taxon>
        <taxon>Dikarya</taxon>
        <taxon>Ascomycota</taxon>
        <taxon>Pezizomycotina</taxon>
        <taxon>Eurotiomycetes</taxon>
        <taxon>Eurotiomycetidae</taxon>
        <taxon>Onygenales</taxon>
        <taxon>Arthrodermataceae</taxon>
        <taxon>Trichophyton</taxon>
    </lineage>
</organism>
<evidence type="ECO:0000313" key="2">
    <source>
        <dbReference type="Proteomes" id="UP000009172"/>
    </source>
</evidence>
<keyword evidence="2" id="KW-1185">Reference proteome</keyword>
<dbReference type="EMBL" id="GG698482">
    <property type="protein sequence ID" value="EGD94184.1"/>
    <property type="molecule type" value="Genomic_DNA"/>
</dbReference>
<accession>F2RS85</accession>
<sequence>MIQGVALQLHHGETRGLPLYTSTPVAPFCYICSCDTSHLIAIRSSCHISWYVLLKASLLRILIYLTWKILRSRRTAIVVCIHSFQRPFPVHTSLLSSKLEKGLSNLTICYRLSCLEDKDGMTDVACRDSESRGWRRILGALLLHNDHALEQAKKAESDRSVGRVIIRSSRAVNLGARGASQGAPEGQPFRDAELITALFEMKKRRCRQRHKRRLVYA</sequence>
<dbReference type="AlphaFoldDB" id="F2RS85"/>
<dbReference type="HOGENOM" id="CLU_1273067_0_0_1"/>
<dbReference type="Proteomes" id="UP000009172">
    <property type="component" value="Unassembled WGS sequence"/>
</dbReference>